<reference evidence="2" key="3">
    <citation type="submission" date="2008-04" db="EMBL/GenBank/DDBJ databases">
        <title>Complete sequence of chromosome of Exiguobacterium sibiricum 255-15.</title>
        <authorList>
            <consortium name="US DOE Joint Genome Institute"/>
            <person name="Copeland A."/>
            <person name="Lucas S."/>
            <person name="Lapidus A."/>
            <person name="Glavina del Rio T."/>
            <person name="Dalin E."/>
            <person name="Tice H."/>
            <person name="Bruce D."/>
            <person name="Goodwin L."/>
            <person name="Pitluck S."/>
            <person name="Kiss H."/>
            <person name="Chertkov O."/>
            <person name="Monk C."/>
            <person name="Brettin T."/>
            <person name="Detter J.C."/>
            <person name="Han C."/>
            <person name="Kuske C.R."/>
            <person name="Schmutz J."/>
            <person name="Larimer F."/>
            <person name="Land M."/>
            <person name="Hauser L."/>
            <person name="Kyrpides N."/>
            <person name="Mikhailova N."/>
            <person name="Vishnivetskaya T."/>
            <person name="Rodrigues D.F."/>
            <person name="Gilichinsky D."/>
            <person name="Tiedje J."/>
            <person name="Richardson P."/>
        </authorList>
    </citation>
    <scope>NUCLEOTIDE SEQUENCE [LARGE SCALE GENOMIC DNA]</scope>
    <source>
        <strain evidence="2">DSM 17290 / CIP 109462 / JCM 13490 / 255-15</strain>
    </source>
</reference>
<evidence type="ECO:0000313" key="2">
    <source>
        <dbReference type="Proteomes" id="UP000001681"/>
    </source>
</evidence>
<gene>
    <name evidence="1" type="ordered locus">Exig_0440</name>
</gene>
<dbReference type="STRING" id="262543.Exig_0440"/>
<reference evidence="1 2" key="1">
    <citation type="journal article" date="2006" name="Extremophiles">
        <title>Characterization of Exiguobacterium isolates from the Siberian permafrost. Description of Exiguobacterium sibiricum sp. nov.</title>
        <authorList>
            <person name="Rodrigues D.F."/>
            <person name="Goris J."/>
            <person name="Vishnivetskaya T."/>
            <person name="Gilichinsky D."/>
            <person name="Thomashow M.F."/>
            <person name="Tiedje J.M."/>
        </authorList>
    </citation>
    <scope>NUCLEOTIDE SEQUENCE [LARGE SCALE GENOMIC DNA]</scope>
    <source>
        <strain evidence="2">DSM 17290 / CIP 109462 / JCM 13490 / 255-15</strain>
    </source>
</reference>
<reference evidence="1 2" key="2">
    <citation type="journal article" date="2008" name="BMC Genomics">
        <title>Architecture of thermal adaptation in an Exiguobacterium sibiricum strain isolated from 3 million year old permafrost: a genome and transcriptome approach.</title>
        <authorList>
            <person name="Rodrigues D.F."/>
            <person name="Ivanova N."/>
            <person name="He Z."/>
            <person name="Huebner M."/>
            <person name="Zhou J."/>
            <person name="Tiedje J.M."/>
        </authorList>
    </citation>
    <scope>NUCLEOTIDE SEQUENCE [LARGE SCALE GENOMIC DNA]</scope>
    <source>
        <strain evidence="2">DSM 17290 / CIP 109462 / JCM 13490 / 255-15</strain>
    </source>
</reference>
<evidence type="ECO:0000313" key="1">
    <source>
        <dbReference type="EMBL" id="ACB59922.1"/>
    </source>
</evidence>
<dbReference type="eggNOG" id="ENOG5030CVN">
    <property type="taxonomic scope" value="Bacteria"/>
</dbReference>
<organism evidence="1 2">
    <name type="scientific">Exiguobacterium sibiricum (strain DSM 17290 / CCUG 55495 / CIP 109462 / JCM 13490 / 255-15)</name>
    <dbReference type="NCBI Taxonomy" id="262543"/>
    <lineage>
        <taxon>Bacteria</taxon>
        <taxon>Bacillati</taxon>
        <taxon>Bacillota</taxon>
        <taxon>Bacilli</taxon>
        <taxon>Bacillales</taxon>
        <taxon>Bacillales Family XII. Incertae Sedis</taxon>
        <taxon>Exiguobacterium</taxon>
    </lineage>
</organism>
<dbReference type="RefSeq" id="WP_012369346.1">
    <property type="nucleotide sequence ID" value="NC_010556.1"/>
</dbReference>
<dbReference type="HOGENOM" id="CLU_1608381_0_0_9"/>
<dbReference type="Proteomes" id="UP000001681">
    <property type="component" value="Chromosome"/>
</dbReference>
<dbReference type="OrthoDB" id="2652370at2"/>
<keyword evidence="2" id="KW-1185">Reference proteome</keyword>
<proteinExistence type="predicted"/>
<dbReference type="EMBL" id="CP001022">
    <property type="protein sequence ID" value="ACB59922.1"/>
    <property type="molecule type" value="Genomic_DNA"/>
</dbReference>
<dbReference type="AlphaFoldDB" id="B1YIZ2"/>
<protein>
    <submittedName>
        <fullName evidence="1">Uncharacterized protein</fullName>
    </submittedName>
</protein>
<accession>B1YIZ2</accession>
<sequence>MIDWTWPEVDRLEHQENWNEAKEYLIKAWQQNPTDLKTTVRLGFFCWYVVVEQGPLGITDADIDTDELESVLTEVTNFGLAHFITHEDFLWCFGYMISMFPYYFGDYEQWEEKGISMLKHAYELYPEEPIYKYSYLGSFTNTYRTRRTSKNELKRVKPVLEDRFRGEGLLSEYFKSIFS</sequence>
<name>B1YIZ2_EXIS2</name>
<dbReference type="KEGG" id="esi:Exig_0440"/>